<feature type="coiled-coil region" evidence="1">
    <location>
        <begin position="172"/>
        <end position="206"/>
    </location>
</feature>
<feature type="coiled-coil region" evidence="1">
    <location>
        <begin position="88"/>
        <end position="143"/>
    </location>
</feature>
<dbReference type="Pfam" id="PF19220">
    <property type="entry name" value="Rod_CreS"/>
    <property type="match status" value="1"/>
</dbReference>
<dbReference type="RefSeq" id="WP_183217744.1">
    <property type="nucleotide sequence ID" value="NZ_CAJFZW010000058.1"/>
</dbReference>
<feature type="coiled-coil region" evidence="1">
    <location>
        <begin position="253"/>
        <end position="287"/>
    </location>
</feature>
<dbReference type="Proteomes" id="UP000527324">
    <property type="component" value="Unassembled WGS sequence"/>
</dbReference>
<comment type="caution">
    <text evidence="4">The sequence shown here is derived from an EMBL/GenBank/DDBJ whole genome shotgun (WGS) entry which is preliminary data.</text>
</comment>
<feature type="domain" description="Crescentin coiled-coil" evidence="3">
    <location>
        <begin position="82"/>
        <end position="432"/>
    </location>
</feature>
<reference evidence="4 5" key="1">
    <citation type="submission" date="2020-08" db="EMBL/GenBank/DDBJ databases">
        <title>Genomic Encyclopedia of Type Strains, Phase IV (KMG-IV): sequencing the most valuable type-strain genomes for metagenomic binning, comparative biology and taxonomic classification.</title>
        <authorList>
            <person name="Goeker M."/>
        </authorList>
    </citation>
    <scope>NUCLEOTIDE SEQUENCE [LARGE SCALE GENOMIC DNA]</scope>
    <source>
        <strain evidence="4 5">DSM 4731</strain>
    </source>
</reference>
<accession>A0A7W9C8E1</accession>
<dbReference type="EMBL" id="JACHOQ010000009">
    <property type="protein sequence ID" value="MBB5740994.1"/>
    <property type="molecule type" value="Genomic_DNA"/>
</dbReference>
<feature type="region of interest" description="Disordered" evidence="2">
    <location>
        <begin position="1"/>
        <end position="32"/>
    </location>
</feature>
<evidence type="ECO:0000313" key="4">
    <source>
        <dbReference type="EMBL" id="MBB5740994.1"/>
    </source>
</evidence>
<evidence type="ECO:0000256" key="1">
    <source>
        <dbReference type="SAM" id="Coils"/>
    </source>
</evidence>
<name>A0A7W9C8E1_9CAUL</name>
<dbReference type="Gene3D" id="1.10.287.1490">
    <property type="match status" value="1"/>
</dbReference>
<gene>
    <name evidence="4" type="ORF">GGQ93_002730</name>
</gene>
<dbReference type="InterPro" id="IPR043652">
    <property type="entry name" value="CreS_CC"/>
</dbReference>
<organism evidence="4 5">
    <name type="scientific">Brevundimonas aurantiaca</name>
    <dbReference type="NCBI Taxonomy" id="74316"/>
    <lineage>
        <taxon>Bacteria</taxon>
        <taxon>Pseudomonadati</taxon>
        <taxon>Pseudomonadota</taxon>
        <taxon>Alphaproteobacteria</taxon>
        <taxon>Caulobacterales</taxon>
        <taxon>Caulobacteraceae</taxon>
        <taxon>Brevundimonas</taxon>
    </lineage>
</organism>
<sequence length="450" mass="48749">MKLSRIDRVLSRSGKAQGNEAPAAAPASRAEEQDVAGLIGERFETIQDSLDRLAEMAQRFGTFETLLGQLRDPLEAEFRSRRDNHVELVNLRNAHDEAARQLGLANAEVRRLSEALAEAEAKVDDLEARGAESAANLQEARVEIGRLRADLAQSATRIEGFEAVDRAAVQRIRELEQDQESLRIQLTQAETARSELEAARAQIQRDHALVLEENTVLRRRVDEVGTEVAALARAAATGEGQLATERARAASEQAEAARAIRTLESQVEAARAEAASLTARLDTATARANGLEVLNSELTSRLGELQTGGHAAERRADTLQINLDRAVERVRALESEIEEARQRQAAMEVARVAAVDRADALAKAAAGHDKAIARAEDRMVKLQAKLSAAQDEHEKRVQTLNQQISALREDLESVRAEAAMSAAALDAARRGRGGRPSIADAAAQLQAIVG</sequence>
<evidence type="ECO:0000259" key="3">
    <source>
        <dbReference type="Pfam" id="PF19220"/>
    </source>
</evidence>
<feature type="coiled-coil region" evidence="1">
    <location>
        <begin position="316"/>
        <end position="417"/>
    </location>
</feature>
<evidence type="ECO:0000256" key="2">
    <source>
        <dbReference type="SAM" id="MobiDB-lite"/>
    </source>
</evidence>
<keyword evidence="5" id="KW-1185">Reference proteome</keyword>
<evidence type="ECO:0000313" key="5">
    <source>
        <dbReference type="Proteomes" id="UP000527324"/>
    </source>
</evidence>
<protein>
    <submittedName>
        <fullName evidence="4">Crescentin</fullName>
    </submittedName>
</protein>
<feature type="compositionally biased region" description="Basic and acidic residues" evidence="2">
    <location>
        <begin position="1"/>
        <end position="10"/>
    </location>
</feature>
<proteinExistence type="predicted"/>
<dbReference type="AlphaFoldDB" id="A0A7W9C8E1"/>
<keyword evidence="1" id="KW-0175">Coiled coil</keyword>